<proteinExistence type="predicted"/>
<feature type="compositionally biased region" description="Basic and acidic residues" evidence="1">
    <location>
        <begin position="70"/>
        <end position="83"/>
    </location>
</feature>
<reference evidence="2" key="1">
    <citation type="submission" date="2020-08" db="EMBL/GenBank/DDBJ databases">
        <title>Paracoccus amoyensis sp. nov., isolated from the surface seawater at coast of Xiamen, Fujian.</title>
        <authorList>
            <person name="Lyu L."/>
        </authorList>
    </citation>
    <scope>NUCLEOTIDE SEQUENCE</scope>
    <source>
        <strain evidence="2">11-3</strain>
    </source>
</reference>
<name>A0A926GR40_9RHOB</name>
<organism evidence="2 3">
    <name type="scientific">Paracoccus amoyensis</name>
    <dbReference type="NCBI Taxonomy" id="2760093"/>
    <lineage>
        <taxon>Bacteria</taxon>
        <taxon>Pseudomonadati</taxon>
        <taxon>Pseudomonadota</taxon>
        <taxon>Alphaproteobacteria</taxon>
        <taxon>Rhodobacterales</taxon>
        <taxon>Paracoccaceae</taxon>
        <taxon>Paracoccus</taxon>
    </lineage>
</organism>
<evidence type="ECO:0000313" key="2">
    <source>
        <dbReference type="EMBL" id="MBC9248375.1"/>
    </source>
</evidence>
<dbReference type="RefSeq" id="WP_166331083.1">
    <property type="nucleotide sequence ID" value="NZ_JACOQL010000006.1"/>
</dbReference>
<feature type="region of interest" description="Disordered" evidence="1">
    <location>
        <begin position="62"/>
        <end position="83"/>
    </location>
</feature>
<evidence type="ECO:0000256" key="1">
    <source>
        <dbReference type="SAM" id="MobiDB-lite"/>
    </source>
</evidence>
<protein>
    <submittedName>
        <fullName evidence="2">Uncharacterized protein</fullName>
    </submittedName>
</protein>
<dbReference type="AlphaFoldDB" id="A0A926GR40"/>
<accession>A0A926GR40</accession>
<sequence length="83" mass="9514">MCALAALMASRWARRLAIGITLIGAVLLFALNLRRAGETAGRHAERLNQMERQNDIQRRMLEAASNRSRHRDELAERLRDGRF</sequence>
<dbReference type="Proteomes" id="UP000608594">
    <property type="component" value="Unassembled WGS sequence"/>
</dbReference>
<gene>
    <name evidence="2" type="ORF">H4P12_17045</name>
</gene>
<comment type="caution">
    <text evidence="2">The sequence shown here is derived from an EMBL/GenBank/DDBJ whole genome shotgun (WGS) entry which is preliminary data.</text>
</comment>
<dbReference type="EMBL" id="JACOQL010000006">
    <property type="protein sequence ID" value="MBC9248375.1"/>
    <property type="molecule type" value="Genomic_DNA"/>
</dbReference>
<evidence type="ECO:0000313" key="3">
    <source>
        <dbReference type="Proteomes" id="UP000608594"/>
    </source>
</evidence>
<keyword evidence="3" id="KW-1185">Reference proteome</keyword>